<evidence type="ECO:0000256" key="12">
    <source>
        <dbReference type="ARBA" id="ARBA00049091"/>
    </source>
</evidence>
<evidence type="ECO:0000313" key="15">
    <source>
        <dbReference type="EMBL" id="MBD2844381.1"/>
    </source>
</evidence>
<dbReference type="InterPro" id="IPR050924">
    <property type="entry name" value="Peroxiredoxin_BCP/PrxQ"/>
</dbReference>
<dbReference type="InterPro" id="IPR000866">
    <property type="entry name" value="AhpC/TSA"/>
</dbReference>
<dbReference type="CDD" id="cd03017">
    <property type="entry name" value="PRX_BCP"/>
    <property type="match status" value="1"/>
</dbReference>
<dbReference type="GO" id="GO:0005737">
    <property type="term" value="C:cytoplasm"/>
    <property type="evidence" value="ECO:0007669"/>
    <property type="project" value="TreeGrafter"/>
</dbReference>
<dbReference type="AlphaFoldDB" id="A0A927GQK7"/>
<feature type="active site" description="Cysteine sulfenic acid (-SOH) intermediate; for peroxidase activity" evidence="13">
    <location>
        <position position="46"/>
    </location>
</feature>
<keyword evidence="6" id="KW-0560">Oxidoreductase</keyword>
<evidence type="ECO:0000256" key="11">
    <source>
        <dbReference type="ARBA" id="ARBA00041373"/>
    </source>
</evidence>
<dbReference type="NCBIfam" id="NF006960">
    <property type="entry name" value="PRK09437.1"/>
    <property type="match status" value="1"/>
</dbReference>
<keyword evidence="16" id="KW-1185">Reference proteome</keyword>
<keyword evidence="7" id="KW-1015">Disulfide bond</keyword>
<dbReference type="Gene3D" id="3.40.30.10">
    <property type="entry name" value="Glutaredoxin"/>
    <property type="match status" value="1"/>
</dbReference>
<dbReference type="InterPro" id="IPR024706">
    <property type="entry name" value="Peroxiredoxin_AhpC-typ"/>
</dbReference>
<evidence type="ECO:0000256" key="6">
    <source>
        <dbReference type="ARBA" id="ARBA00023002"/>
    </source>
</evidence>
<dbReference type="FunFam" id="3.40.30.10:FF:000007">
    <property type="entry name" value="Thioredoxin-dependent thiol peroxidase"/>
    <property type="match status" value="1"/>
</dbReference>
<dbReference type="PANTHER" id="PTHR42801:SF4">
    <property type="entry name" value="AHPC_TSA FAMILY PROTEIN"/>
    <property type="match status" value="1"/>
</dbReference>
<dbReference type="GO" id="GO:0008379">
    <property type="term" value="F:thioredoxin peroxidase activity"/>
    <property type="evidence" value="ECO:0007669"/>
    <property type="project" value="TreeGrafter"/>
</dbReference>
<comment type="function">
    <text evidence="1">Thiol-specific peroxidase that catalyzes the reduction of hydrogen peroxide and organic hydroperoxides to water and alcohols, respectively. Plays a role in cell protection against oxidative stress by detoxifying peroxides and as sensor of hydrogen peroxide-mediated signaling events.</text>
</comment>
<organism evidence="15 16">
    <name type="scientific">Paenibacillus sabuli</name>
    <dbReference type="NCBI Taxonomy" id="2772509"/>
    <lineage>
        <taxon>Bacteria</taxon>
        <taxon>Bacillati</taxon>
        <taxon>Bacillota</taxon>
        <taxon>Bacilli</taxon>
        <taxon>Bacillales</taxon>
        <taxon>Paenibacillaceae</taxon>
        <taxon>Paenibacillus</taxon>
    </lineage>
</organism>
<sequence length="156" mass="17525">MAELTVGRVVPDFKLPASSGEEVAIRDFRGRNVVLYFYPKDNTPTCTQQSCAFRDTTDDFAASDTVIVGISTDDIASHQKFIAKHNLPFVLLADTEHKVCGKYGVWQLKKNYGREYMGIVRSTFLIDKKGKLVQEWRGVRLKGHIEAVLEAASELK</sequence>
<evidence type="ECO:0000256" key="4">
    <source>
        <dbReference type="ARBA" id="ARBA00022559"/>
    </source>
</evidence>
<comment type="catalytic activity">
    <reaction evidence="12">
        <text>a hydroperoxide + [thioredoxin]-dithiol = an alcohol + [thioredoxin]-disulfide + H2O</text>
        <dbReference type="Rhea" id="RHEA:62620"/>
        <dbReference type="Rhea" id="RHEA-COMP:10698"/>
        <dbReference type="Rhea" id="RHEA-COMP:10700"/>
        <dbReference type="ChEBI" id="CHEBI:15377"/>
        <dbReference type="ChEBI" id="CHEBI:29950"/>
        <dbReference type="ChEBI" id="CHEBI:30879"/>
        <dbReference type="ChEBI" id="CHEBI:35924"/>
        <dbReference type="ChEBI" id="CHEBI:50058"/>
        <dbReference type="EC" id="1.11.1.24"/>
    </reaction>
</comment>
<dbReference type="Proteomes" id="UP000621560">
    <property type="component" value="Unassembled WGS sequence"/>
</dbReference>
<evidence type="ECO:0000256" key="2">
    <source>
        <dbReference type="ARBA" id="ARBA00011245"/>
    </source>
</evidence>
<keyword evidence="4 15" id="KW-0575">Peroxidase</keyword>
<evidence type="ECO:0000313" key="16">
    <source>
        <dbReference type="Proteomes" id="UP000621560"/>
    </source>
</evidence>
<dbReference type="Pfam" id="PF00578">
    <property type="entry name" value="AhpC-TSA"/>
    <property type="match status" value="1"/>
</dbReference>
<dbReference type="PROSITE" id="PS51352">
    <property type="entry name" value="THIOREDOXIN_2"/>
    <property type="match status" value="1"/>
</dbReference>
<evidence type="ECO:0000256" key="13">
    <source>
        <dbReference type="PIRSR" id="PIRSR000239-1"/>
    </source>
</evidence>
<dbReference type="RefSeq" id="WP_190914993.1">
    <property type="nucleotide sequence ID" value="NZ_JACXIZ010000010.1"/>
</dbReference>
<comment type="caution">
    <text evidence="15">The sequence shown here is derived from an EMBL/GenBank/DDBJ whole genome shotgun (WGS) entry which is preliminary data.</text>
</comment>
<dbReference type="GO" id="GO:0045454">
    <property type="term" value="P:cell redox homeostasis"/>
    <property type="evidence" value="ECO:0007669"/>
    <property type="project" value="TreeGrafter"/>
</dbReference>
<evidence type="ECO:0000256" key="10">
    <source>
        <dbReference type="ARBA" id="ARBA00038489"/>
    </source>
</evidence>
<evidence type="ECO:0000256" key="8">
    <source>
        <dbReference type="ARBA" id="ARBA00023284"/>
    </source>
</evidence>
<reference evidence="15" key="1">
    <citation type="submission" date="2020-09" db="EMBL/GenBank/DDBJ databases">
        <title>A novel bacterium of genus Paenibacillus, isolated from South China Sea.</title>
        <authorList>
            <person name="Huang H."/>
            <person name="Mo K."/>
            <person name="Hu Y."/>
        </authorList>
    </citation>
    <scope>NUCLEOTIDE SEQUENCE</scope>
    <source>
        <strain evidence="15">IB182496</strain>
    </source>
</reference>
<dbReference type="SUPFAM" id="SSF52833">
    <property type="entry name" value="Thioredoxin-like"/>
    <property type="match status" value="1"/>
</dbReference>
<keyword evidence="5" id="KW-0049">Antioxidant</keyword>
<dbReference type="PIRSF" id="PIRSF000239">
    <property type="entry name" value="AHPC"/>
    <property type="match status" value="1"/>
</dbReference>
<evidence type="ECO:0000259" key="14">
    <source>
        <dbReference type="PROSITE" id="PS51352"/>
    </source>
</evidence>
<protein>
    <recommendedName>
        <fullName evidence="3">thioredoxin-dependent peroxiredoxin</fullName>
        <ecNumber evidence="3">1.11.1.24</ecNumber>
    </recommendedName>
    <alternativeName>
        <fullName evidence="11">Bacterioferritin comigratory protein</fullName>
    </alternativeName>
    <alternativeName>
        <fullName evidence="9">Thioredoxin peroxidase</fullName>
    </alternativeName>
</protein>
<comment type="similarity">
    <text evidence="10">Belongs to the peroxiredoxin family. BCP/PrxQ subfamily.</text>
</comment>
<gene>
    <name evidence="15" type="primary">bcp</name>
    <name evidence="15" type="ORF">IDH44_04200</name>
</gene>
<dbReference type="PANTHER" id="PTHR42801">
    <property type="entry name" value="THIOREDOXIN-DEPENDENT PEROXIDE REDUCTASE"/>
    <property type="match status" value="1"/>
</dbReference>
<evidence type="ECO:0000256" key="5">
    <source>
        <dbReference type="ARBA" id="ARBA00022862"/>
    </source>
</evidence>
<proteinExistence type="inferred from homology"/>
<comment type="subunit">
    <text evidence="2">Monomer.</text>
</comment>
<evidence type="ECO:0000256" key="3">
    <source>
        <dbReference type="ARBA" id="ARBA00013017"/>
    </source>
</evidence>
<dbReference type="EMBL" id="JACXIZ010000010">
    <property type="protein sequence ID" value="MBD2844381.1"/>
    <property type="molecule type" value="Genomic_DNA"/>
</dbReference>
<evidence type="ECO:0000256" key="9">
    <source>
        <dbReference type="ARBA" id="ARBA00032824"/>
    </source>
</evidence>
<evidence type="ECO:0000256" key="7">
    <source>
        <dbReference type="ARBA" id="ARBA00023157"/>
    </source>
</evidence>
<dbReference type="EC" id="1.11.1.24" evidence="3"/>
<name>A0A927GQK7_9BACL</name>
<feature type="domain" description="Thioredoxin" evidence="14">
    <location>
        <begin position="4"/>
        <end position="156"/>
    </location>
</feature>
<accession>A0A927GQK7</accession>
<dbReference type="InterPro" id="IPR036249">
    <property type="entry name" value="Thioredoxin-like_sf"/>
</dbReference>
<evidence type="ECO:0000256" key="1">
    <source>
        <dbReference type="ARBA" id="ARBA00003330"/>
    </source>
</evidence>
<dbReference type="GO" id="GO:0034599">
    <property type="term" value="P:cellular response to oxidative stress"/>
    <property type="evidence" value="ECO:0007669"/>
    <property type="project" value="TreeGrafter"/>
</dbReference>
<dbReference type="InterPro" id="IPR013766">
    <property type="entry name" value="Thioredoxin_domain"/>
</dbReference>
<keyword evidence="8" id="KW-0676">Redox-active center</keyword>